<feature type="region of interest" description="Disordered" evidence="14">
    <location>
        <begin position="557"/>
        <end position="604"/>
    </location>
</feature>
<keyword evidence="10" id="KW-0030">Aminoacyl-tRNA synthetase</keyword>
<dbReference type="SUPFAM" id="SSF55681">
    <property type="entry name" value="Class II aaRS and biotin synthetases"/>
    <property type="match status" value="1"/>
</dbReference>
<dbReference type="GO" id="GO:0006412">
    <property type="term" value="P:translation"/>
    <property type="evidence" value="ECO:0007669"/>
    <property type="project" value="UniProtKB-KW"/>
</dbReference>
<feature type="compositionally biased region" description="Basic and acidic residues" evidence="14">
    <location>
        <begin position="1"/>
        <end position="28"/>
    </location>
</feature>
<dbReference type="PRINTS" id="PR00982">
    <property type="entry name" value="TRNASYNTHLYS"/>
</dbReference>
<dbReference type="AlphaFoldDB" id="A0ABD2QB10"/>
<dbReference type="Gene3D" id="2.40.50.140">
    <property type="entry name" value="Nucleic acid-binding proteins"/>
    <property type="match status" value="1"/>
</dbReference>
<dbReference type="Pfam" id="PF00152">
    <property type="entry name" value="tRNA-synt_2"/>
    <property type="match status" value="1"/>
</dbReference>
<name>A0ABD2QB10_9PLAT</name>
<dbReference type="InterPro" id="IPR006195">
    <property type="entry name" value="aa-tRNA-synth_II"/>
</dbReference>
<dbReference type="GO" id="GO:0005524">
    <property type="term" value="F:ATP binding"/>
    <property type="evidence" value="ECO:0007669"/>
    <property type="project" value="UniProtKB-KW"/>
</dbReference>
<proteinExistence type="inferred from homology"/>
<dbReference type="InterPro" id="IPR004365">
    <property type="entry name" value="NA-bd_OB_tRNA"/>
</dbReference>
<evidence type="ECO:0000256" key="5">
    <source>
        <dbReference type="ARBA" id="ARBA00022490"/>
    </source>
</evidence>
<keyword evidence="17" id="KW-1185">Reference proteome</keyword>
<sequence length="604" mass="68582">MSETGKISKNEQKRLLKAQKKADEKAQKEVNNPIQSNNTKVKDDEIDPSQYYELRKTAIANLKQGPIKPYPHKFHVSISLEEFISKYSHLQPGEHLEDTLVHIAGRLHAKRESGSKLIFYDVRAENERLQIMANVSLYKSEEEFYKINEILKRGDIVGCTGFPGKSKLGELSIFAKELVLLAPCLYQLPHLHFGLKDKETRFRQRYLDLIINQDVRQRFVVRARIINYVRQFLDGIGFIEVETPMMNMIPGGAIAKPFITHHNELNMDLFMRIAPELYLKMLVVGGFPRVYEIGRQFRNEGIDLTHNPEFSTCEFYMAYADYNDLMTITEDMISGMVKSICGTYKVTYKPEGVDENGKETEPIIVDFTPPFRRIDIMSELEKALHCTMPDPNKLNSPESVKLLDQLCVKHNVDCPPPRTASRMLDKLIGDFLEVQCISPTFIMNHPSVMSPLAKGHRDIVGLTERFELFVLQKEICNSYTELNDPVVQRERFEEQAKAKAAGDDEAMYLDENFLTALGYGLPPTAGWGLGLDRLTMFLTNTNNIKEVILFPAMRPDVQKPSEEASQAPVPIDKGEVKSEQAASAPSMPPVSGSEGSAKKKNKKK</sequence>
<dbReference type="CDD" id="cd00775">
    <property type="entry name" value="LysRS_core"/>
    <property type="match status" value="1"/>
</dbReference>
<dbReference type="FunFam" id="3.30.930.10:FF:000238">
    <property type="entry name" value="Lysine--tRNA ligase"/>
    <property type="match status" value="1"/>
</dbReference>
<keyword evidence="9" id="KW-0648">Protein biosynthesis</keyword>
<evidence type="ECO:0000256" key="13">
    <source>
        <dbReference type="RuleBase" id="RU003748"/>
    </source>
</evidence>
<dbReference type="InterPro" id="IPR034762">
    <property type="entry name" value="Lys-tRNA-ligase_II_bac/euk"/>
</dbReference>
<evidence type="ECO:0000256" key="10">
    <source>
        <dbReference type="ARBA" id="ARBA00023146"/>
    </source>
</evidence>
<reference evidence="16 17" key="1">
    <citation type="submission" date="2024-11" db="EMBL/GenBank/DDBJ databases">
        <title>Adaptive evolution of stress response genes in parasites aligns with host niche diversity.</title>
        <authorList>
            <person name="Hahn C."/>
            <person name="Resl P."/>
        </authorList>
    </citation>
    <scope>NUCLEOTIDE SEQUENCE [LARGE SCALE GENOMIC DNA]</scope>
    <source>
        <strain evidence="16">EGGRZ-B1_66</strain>
        <tissue evidence="16">Body</tissue>
    </source>
</reference>
<dbReference type="InterPro" id="IPR002313">
    <property type="entry name" value="Lys-tRNA-ligase_II"/>
</dbReference>
<dbReference type="InterPro" id="IPR044136">
    <property type="entry name" value="Lys-tRNA-ligase_II_N"/>
</dbReference>
<comment type="caution">
    <text evidence="16">The sequence shown here is derived from an EMBL/GenBank/DDBJ whole genome shotgun (WGS) entry which is preliminary data.</text>
</comment>
<dbReference type="GO" id="GO:0004824">
    <property type="term" value="F:lysine-tRNA ligase activity"/>
    <property type="evidence" value="ECO:0007669"/>
    <property type="project" value="UniProtKB-EC"/>
</dbReference>
<comment type="subcellular location">
    <subcellularLocation>
        <location evidence="1">Cytoplasm</location>
    </subcellularLocation>
</comment>
<dbReference type="PANTHER" id="PTHR42918">
    <property type="entry name" value="LYSYL-TRNA SYNTHETASE"/>
    <property type="match status" value="1"/>
</dbReference>
<evidence type="ECO:0000313" key="17">
    <source>
        <dbReference type="Proteomes" id="UP001626550"/>
    </source>
</evidence>
<keyword evidence="6 16" id="KW-0436">Ligase</keyword>
<evidence type="ECO:0000313" key="16">
    <source>
        <dbReference type="EMBL" id="KAL3316452.1"/>
    </source>
</evidence>
<dbReference type="GO" id="GO:0005737">
    <property type="term" value="C:cytoplasm"/>
    <property type="evidence" value="ECO:0007669"/>
    <property type="project" value="UniProtKB-SubCell"/>
</dbReference>
<organism evidence="16 17">
    <name type="scientific">Cichlidogyrus casuarinus</name>
    <dbReference type="NCBI Taxonomy" id="1844966"/>
    <lineage>
        <taxon>Eukaryota</taxon>
        <taxon>Metazoa</taxon>
        <taxon>Spiralia</taxon>
        <taxon>Lophotrochozoa</taxon>
        <taxon>Platyhelminthes</taxon>
        <taxon>Monogenea</taxon>
        <taxon>Monopisthocotylea</taxon>
        <taxon>Dactylogyridea</taxon>
        <taxon>Ancyrocephalidae</taxon>
        <taxon>Cichlidogyrus</taxon>
    </lineage>
</organism>
<dbReference type="Pfam" id="PF01336">
    <property type="entry name" value="tRNA_anti-codon"/>
    <property type="match status" value="1"/>
</dbReference>
<dbReference type="CDD" id="cd04322">
    <property type="entry name" value="LysRS_N"/>
    <property type="match status" value="1"/>
</dbReference>
<dbReference type="NCBIfam" id="TIGR00499">
    <property type="entry name" value="lysS_bact"/>
    <property type="match status" value="1"/>
</dbReference>
<dbReference type="Proteomes" id="UP001626550">
    <property type="component" value="Unassembled WGS sequence"/>
</dbReference>
<evidence type="ECO:0000256" key="6">
    <source>
        <dbReference type="ARBA" id="ARBA00022598"/>
    </source>
</evidence>
<dbReference type="PIRSF" id="PIRSF039101">
    <property type="entry name" value="LysRS2"/>
    <property type="match status" value="1"/>
</dbReference>
<keyword evidence="5" id="KW-0963">Cytoplasm</keyword>
<feature type="region of interest" description="Disordered" evidence="14">
    <location>
        <begin position="1"/>
        <end position="42"/>
    </location>
</feature>
<dbReference type="EMBL" id="JBJKFK010000538">
    <property type="protein sequence ID" value="KAL3316452.1"/>
    <property type="molecule type" value="Genomic_DNA"/>
</dbReference>
<evidence type="ECO:0000259" key="15">
    <source>
        <dbReference type="PROSITE" id="PS50862"/>
    </source>
</evidence>
<accession>A0ABD2QB10</accession>
<dbReference type="SUPFAM" id="SSF50249">
    <property type="entry name" value="Nucleic acid-binding proteins"/>
    <property type="match status" value="1"/>
</dbReference>
<evidence type="ECO:0000256" key="8">
    <source>
        <dbReference type="ARBA" id="ARBA00022840"/>
    </source>
</evidence>
<comment type="similarity">
    <text evidence="2">Belongs to the class-II aminoacyl-tRNA synthetase family.</text>
</comment>
<dbReference type="Gene3D" id="3.30.930.10">
    <property type="entry name" value="Bira Bifunctional Protein, Domain 2"/>
    <property type="match status" value="1"/>
</dbReference>
<protein>
    <recommendedName>
        <fullName evidence="4 13">Lysine--tRNA ligase</fullName>
        <ecNumber evidence="3 13">6.1.1.6</ecNumber>
    </recommendedName>
    <alternativeName>
        <fullName evidence="11 13">Lysyl-tRNA synthetase</fullName>
    </alternativeName>
</protein>
<dbReference type="InterPro" id="IPR004364">
    <property type="entry name" value="Aa-tRNA-synt_II"/>
</dbReference>
<gene>
    <name evidence="16" type="primary">KARS1</name>
    <name evidence="16" type="ORF">Ciccas_004911</name>
</gene>
<dbReference type="FunFam" id="2.40.50.140:FF:000050">
    <property type="entry name" value="Lysine--tRNA ligase"/>
    <property type="match status" value="1"/>
</dbReference>
<evidence type="ECO:0000256" key="7">
    <source>
        <dbReference type="ARBA" id="ARBA00022741"/>
    </source>
</evidence>
<dbReference type="InterPro" id="IPR045864">
    <property type="entry name" value="aa-tRNA-synth_II/BPL/LPL"/>
</dbReference>
<evidence type="ECO:0000256" key="14">
    <source>
        <dbReference type="SAM" id="MobiDB-lite"/>
    </source>
</evidence>
<evidence type="ECO:0000256" key="4">
    <source>
        <dbReference type="ARBA" id="ARBA00015745"/>
    </source>
</evidence>
<evidence type="ECO:0000256" key="3">
    <source>
        <dbReference type="ARBA" id="ARBA00013166"/>
    </source>
</evidence>
<dbReference type="EC" id="6.1.1.6" evidence="3 13"/>
<dbReference type="InterPro" id="IPR012340">
    <property type="entry name" value="NA-bd_OB-fold"/>
</dbReference>
<evidence type="ECO:0000256" key="11">
    <source>
        <dbReference type="ARBA" id="ARBA00030563"/>
    </source>
</evidence>
<evidence type="ECO:0000256" key="1">
    <source>
        <dbReference type="ARBA" id="ARBA00004496"/>
    </source>
</evidence>
<keyword evidence="8" id="KW-0067">ATP-binding</keyword>
<dbReference type="NCBIfam" id="NF001756">
    <property type="entry name" value="PRK00484.1"/>
    <property type="match status" value="1"/>
</dbReference>
<dbReference type="PROSITE" id="PS50862">
    <property type="entry name" value="AA_TRNA_LIGASE_II"/>
    <property type="match status" value="1"/>
</dbReference>
<keyword evidence="7" id="KW-0547">Nucleotide-binding</keyword>
<evidence type="ECO:0000256" key="9">
    <source>
        <dbReference type="ARBA" id="ARBA00022917"/>
    </source>
</evidence>
<evidence type="ECO:0000256" key="2">
    <source>
        <dbReference type="ARBA" id="ARBA00008226"/>
    </source>
</evidence>
<feature type="domain" description="Aminoacyl-transfer RNA synthetases class-II family profile" evidence="15">
    <location>
        <begin position="219"/>
        <end position="555"/>
    </location>
</feature>
<evidence type="ECO:0000256" key="12">
    <source>
        <dbReference type="ARBA" id="ARBA00048573"/>
    </source>
</evidence>
<dbReference type="HAMAP" id="MF_00252">
    <property type="entry name" value="Lys_tRNA_synth_class2"/>
    <property type="match status" value="1"/>
</dbReference>
<feature type="compositionally biased region" description="Polar residues" evidence="14">
    <location>
        <begin position="30"/>
        <end position="39"/>
    </location>
</feature>
<comment type="catalytic activity">
    <reaction evidence="12 13">
        <text>tRNA(Lys) + L-lysine + ATP = L-lysyl-tRNA(Lys) + AMP + diphosphate</text>
        <dbReference type="Rhea" id="RHEA:20792"/>
        <dbReference type="Rhea" id="RHEA-COMP:9696"/>
        <dbReference type="Rhea" id="RHEA-COMP:9697"/>
        <dbReference type="ChEBI" id="CHEBI:30616"/>
        <dbReference type="ChEBI" id="CHEBI:32551"/>
        <dbReference type="ChEBI" id="CHEBI:33019"/>
        <dbReference type="ChEBI" id="CHEBI:78442"/>
        <dbReference type="ChEBI" id="CHEBI:78529"/>
        <dbReference type="ChEBI" id="CHEBI:456215"/>
        <dbReference type="EC" id="6.1.1.6"/>
    </reaction>
</comment>
<dbReference type="PANTHER" id="PTHR42918:SF9">
    <property type="entry name" value="LYSINE--TRNA LIGASE"/>
    <property type="match status" value="1"/>
</dbReference>
<dbReference type="InterPro" id="IPR018149">
    <property type="entry name" value="Lys-tRNA-synth_II_C"/>
</dbReference>